<dbReference type="GO" id="GO:0009103">
    <property type="term" value="P:lipopolysaccharide biosynthetic process"/>
    <property type="evidence" value="ECO:0007669"/>
    <property type="project" value="UniProtKB-ARBA"/>
</dbReference>
<evidence type="ECO:0000256" key="7">
    <source>
        <dbReference type="ARBA" id="ARBA00022824"/>
    </source>
</evidence>
<evidence type="ECO:0000256" key="4">
    <source>
        <dbReference type="ARBA" id="ARBA00022676"/>
    </source>
</evidence>
<comment type="caution">
    <text evidence="12">The sequence shown here is derived from an EMBL/GenBank/DDBJ whole genome shotgun (WGS) entry which is preliminary data.</text>
</comment>
<dbReference type="Pfam" id="PF13231">
    <property type="entry name" value="PMT_2"/>
    <property type="match status" value="1"/>
</dbReference>
<feature type="transmembrane region" description="Helical" evidence="10">
    <location>
        <begin position="39"/>
        <end position="59"/>
    </location>
</feature>
<feature type="transmembrane region" description="Helical" evidence="10">
    <location>
        <begin position="174"/>
        <end position="193"/>
    </location>
</feature>
<evidence type="ECO:0000256" key="9">
    <source>
        <dbReference type="ARBA" id="ARBA00023136"/>
    </source>
</evidence>
<keyword evidence="13" id="KW-1185">Reference proteome</keyword>
<feature type="transmembrane region" description="Helical" evidence="10">
    <location>
        <begin position="199"/>
        <end position="215"/>
    </location>
</feature>
<feature type="transmembrane region" description="Helical" evidence="10">
    <location>
        <begin position="420"/>
        <end position="438"/>
    </location>
</feature>
<feature type="transmembrane region" description="Helical" evidence="10">
    <location>
        <begin position="385"/>
        <end position="408"/>
    </location>
</feature>
<evidence type="ECO:0000256" key="10">
    <source>
        <dbReference type="SAM" id="Phobius"/>
    </source>
</evidence>
<dbReference type="GO" id="GO:0005886">
    <property type="term" value="C:plasma membrane"/>
    <property type="evidence" value="ECO:0007669"/>
    <property type="project" value="UniProtKB-SubCell"/>
</dbReference>
<dbReference type="InterPro" id="IPR038731">
    <property type="entry name" value="RgtA/B/C-like"/>
</dbReference>
<feature type="domain" description="Glycosyltransferase RgtA/B/C/D-like" evidence="11">
    <location>
        <begin position="95"/>
        <end position="252"/>
    </location>
</feature>
<sequence length="577" mass="63121">MPPRARDIRSFRAVGPYTLRFCLDMTDTFLTTAGWPRPWVQWLGLAIVLGIGLLVRLDAPEIGLMEARNFVAAREMHAGGSWLLPTMNGELRLAKPPLPTWLVAGVMHLTGSTTDLGLLRLPSAAGACLLVLFFWALARRLTPPQDRGRTAWLAAVVLASSLLLLTAGRDGNGWDIYCYCFMTGALAAAVRGLQSPGRGWGWFAAAGALIGLSILSKGPVAPYGMLLPFLLACALRGDRAALRRHWPGLVLMAGVGLLLGAAWPLYVLGQHLSEASQVAQTESSSWANRHVQPVWFYVSFPAFMGFWALAAGAALAWPYAAPRIRPYAPYALLLAWALATLVLLSLVPEKKERYLLPVLPPLALLTAGLLRYWLSALRPTGADQWLLRAWAGVVGLALLALPVALRLVRLASFAPETPRYWLTSGLAVAAAAATWWLWRSGARARAAVAATLSAVLLASGLLMPAYPEWQRRRDDPGLRPLARVVRERAGLRHQPVLSVGEMQIKWIWAAGRVVPQWRPEVDSLPQLPVLVYAGARGTAPFPPSVARRFQIETVDSFDLSHQFADGRWYVTEIRPRP</sequence>
<evidence type="ECO:0000313" key="13">
    <source>
        <dbReference type="Proteomes" id="UP000248553"/>
    </source>
</evidence>
<feature type="transmembrane region" description="Helical" evidence="10">
    <location>
        <begin position="354"/>
        <end position="373"/>
    </location>
</feature>
<dbReference type="Proteomes" id="UP000248553">
    <property type="component" value="Unassembled WGS sequence"/>
</dbReference>
<evidence type="ECO:0000256" key="3">
    <source>
        <dbReference type="ARBA" id="ARBA00022475"/>
    </source>
</evidence>
<feature type="transmembrane region" description="Helical" evidence="10">
    <location>
        <begin position="294"/>
        <end position="321"/>
    </location>
</feature>
<dbReference type="InterPro" id="IPR005599">
    <property type="entry name" value="GPI_mannosylTrfase"/>
</dbReference>
<feature type="transmembrane region" description="Helical" evidence="10">
    <location>
        <begin position="117"/>
        <end position="138"/>
    </location>
</feature>
<dbReference type="OrthoDB" id="9792789at2"/>
<evidence type="ECO:0000313" key="12">
    <source>
        <dbReference type="EMBL" id="RAK70084.1"/>
    </source>
</evidence>
<keyword evidence="7" id="KW-0256">Endoplasmic reticulum</keyword>
<dbReference type="GO" id="GO:0010041">
    <property type="term" value="P:response to iron(III) ion"/>
    <property type="evidence" value="ECO:0007669"/>
    <property type="project" value="TreeGrafter"/>
</dbReference>
<proteinExistence type="predicted"/>
<dbReference type="GO" id="GO:0016763">
    <property type="term" value="F:pentosyltransferase activity"/>
    <property type="evidence" value="ECO:0007669"/>
    <property type="project" value="TreeGrafter"/>
</dbReference>
<accession>A0A328BW59</accession>
<keyword evidence="8 10" id="KW-1133">Transmembrane helix</keyword>
<evidence type="ECO:0000256" key="2">
    <source>
        <dbReference type="ARBA" id="ARBA00004651"/>
    </source>
</evidence>
<evidence type="ECO:0000256" key="1">
    <source>
        <dbReference type="ARBA" id="ARBA00004586"/>
    </source>
</evidence>
<evidence type="ECO:0000259" key="11">
    <source>
        <dbReference type="Pfam" id="PF13231"/>
    </source>
</evidence>
<feature type="transmembrane region" description="Helical" evidence="10">
    <location>
        <begin position="444"/>
        <end position="463"/>
    </location>
</feature>
<evidence type="ECO:0000256" key="8">
    <source>
        <dbReference type="ARBA" id="ARBA00022989"/>
    </source>
</evidence>
<feature type="transmembrane region" description="Helical" evidence="10">
    <location>
        <begin position="249"/>
        <end position="268"/>
    </location>
</feature>
<name>A0A328BW59_9BACT</name>
<protein>
    <submittedName>
        <fullName evidence="12">Glycosyl transferase</fullName>
    </submittedName>
</protein>
<organism evidence="12 13">
    <name type="scientific">Hymenobacter edaphi</name>
    <dbReference type="NCBI Taxonomy" id="2211146"/>
    <lineage>
        <taxon>Bacteria</taxon>
        <taxon>Pseudomonadati</taxon>
        <taxon>Bacteroidota</taxon>
        <taxon>Cytophagia</taxon>
        <taxon>Cytophagales</taxon>
        <taxon>Hymenobacteraceae</taxon>
        <taxon>Hymenobacter</taxon>
    </lineage>
</organism>
<reference evidence="13" key="1">
    <citation type="submission" date="2018-05" db="EMBL/GenBank/DDBJ databases">
        <authorList>
            <person name="Nie L."/>
        </authorList>
    </citation>
    <scope>NUCLEOTIDE SEQUENCE [LARGE SCALE GENOMIC DNA]</scope>
    <source>
        <strain evidence="13">NL</strain>
    </source>
</reference>
<dbReference type="EMBL" id="QHKM01000001">
    <property type="protein sequence ID" value="RAK70084.1"/>
    <property type="molecule type" value="Genomic_DNA"/>
</dbReference>
<keyword evidence="3" id="KW-1003">Cell membrane</keyword>
<keyword evidence="9 10" id="KW-0472">Membrane</keyword>
<feature type="transmembrane region" description="Helical" evidence="10">
    <location>
        <begin position="327"/>
        <end position="347"/>
    </location>
</feature>
<gene>
    <name evidence="12" type="ORF">DLM85_04320</name>
</gene>
<comment type="subcellular location">
    <subcellularLocation>
        <location evidence="2">Cell membrane</location>
        <topology evidence="2">Multi-pass membrane protein</topology>
    </subcellularLocation>
    <subcellularLocation>
        <location evidence="1">Endoplasmic reticulum membrane</location>
    </subcellularLocation>
</comment>
<feature type="transmembrane region" description="Helical" evidence="10">
    <location>
        <begin position="150"/>
        <end position="167"/>
    </location>
</feature>
<dbReference type="AlphaFoldDB" id="A0A328BW59"/>
<dbReference type="PANTHER" id="PTHR33908">
    <property type="entry name" value="MANNOSYLTRANSFERASE YKCB-RELATED"/>
    <property type="match status" value="1"/>
</dbReference>
<evidence type="ECO:0000256" key="6">
    <source>
        <dbReference type="ARBA" id="ARBA00022692"/>
    </source>
</evidence>
<dbReference type="Pfam" id="PF03901">
    <property type="entry name" value="Glyco_transf_22"/>
    <property type="match status" value="1"/>
</dbReference>
<dbReference type="PANTHER" id="PTHR33908:SF3">
    <property type="entry name" value="UNDECAPRENYL PHOSPHATE-ALPHA-4-AMINO-4-DEOXY-L-ARABINOSE ARABINOSYL TRANSFERASE"/>
    <property type="match status" value="1"/>
</dbReference>
<keyword evidence="5 12" id="KW-0808">Transferase</keyword>
<dbReference type="InterPro" id="IPR050297">
    <property type="entry name" value="LipidA_mod_glycosyltrf_83"/>
</dbReference>
<keyword evidence="4" id="KW-0328">Glycosyltransferase</keyword>
<keyword evidence="6 10" id="KW-0812">Transmembrane</keyword>
<evidence type="ECO:0000256" key="5">
    <source>
        <dbReference type="ARBA" id="ARBA00022679"/>
    </source>
</evidence>